<sequence>MFIDRIATGGHGAVASQFWLAASGATWTFPHRNITMSGIAQGTVVIEAGSTSGAKMQVRVALAWRPPPM</sequence>
<dbReference type="InterPro" id="IPR057666">
    <property type="entry name" value="DrpA_SLOG"/>
</dbReference>
<evidence type="ECO:0000259" key="1">
    <source>
        <dbReference type="Pfam" id="PF02481"/>
    </source>
</evidence>
<organism evidence="2 3">
    <name type="scientific">Saccharothrix tamanrassetensis</name>
    <dbReference type="NCBI Taxonomy" id="1051531"/>
    <lineage>
        <taxon>Bacteria</taxon>
        <taxon>Bacillati</taxon>
        <taxon>Actinomycetota</taxon>
        <taxon>Actinomycetes</taxon>
        <taxon>Pseudonocardiales</taxon>
        <taxon>Pseudonocardiaceae</taxon>
        <taxon>Saccharothrix</taxon>
    </lineage>
</organism>
<evidence type="ECO:0000313" key="2">
    <source>
        <dbReference type="EMBL" id="MBB5960710.1"/>
    </source>
</evidence>
<evidence type="ECO:0000313" key="3">
    <source>
        <dbReference type="Proteomes" id="UP000547510"/>
    </source>
</evidence>
<dbReference type="Gene3D" id="3.40.50.450">
    <property type="match status" value="1"/>
</dbReference>
<accession>A0A841CTS4</accession>
<proteinExistence type="predicted"/>
<reference evidence="2 3" key="1">
    <citation type="submission" date="2020-08" db="EMBL/GenBank/DDBJ databases">
        <title>Genomic Encyclopedia of Type Strains, Phase III (KMG-III): the genomes of soil and plant-associated and newly described type strains.</title>
        <authorList>
            <person name="Whitman W."/>
        </authorList>
    </citation>
    <scope>NUCLEOTIDE SEQUENCE [LARGE SCALE GENOMIC DNA]</scope>
    <source>
        <strain evidence="2 3">CECT 8640</strain>
    </source>
</reference>
<dbReference type="Proteomes" id="UP000547510">
    <property type="component" value="Unassembled WGS sequence"/>
</dbReference>
<keyword evidence="3" id="KW-1185">Reference proteome</keyword>
<gene>
    <name evidence="2" type="ORF">FHS29_007338</name>
</gene>
<dbReference type="EMBL" id="JACHJN010000021">
    <property type="protein sequence ID" value="MBB5960710.1"/>
    <property type="molecule type" value="Genomic_DNA"/>
</dbReference>
<dbReference type="Pfam" id="PF02481">
    <property type="entry name" value="DNA_processg_A"/>
    <property type="match status" value="1"/>
</dbReference>
<feature type="domain" description="Smf/DprA SLOG" evidence="1">
    <location>
        <begin position="11"/>
        <end position="63"/>
    </location>
</feature>
<name>A0A841CTS4_9PSEU</name>
<protein>
    <submittedName>
        <fullName evidence="2">Putative Rossmann fold nucleotide-binding protein DprA/Smf involved in DNA uptake</fullName>
    </submittedName>
</protein>
<dbReference type="GO" id="GO:0009294">
    <property type="term" value="P:DNA-mediated transformation"/>
    <property type="evidence" value="ECO:0007669"/>
    <property type="project" value="InterPro"/>
</dbReference>
<comment type="caution">
    <text evidence="2">The sequence shown here is derived from an EMBL/GenBank/DDBJ whole genome shotgun (WGS) entry which is preliminary data.</text>
</comment>
<dbReference type="AlphaFoldDB" id="A0A841CTS4"/>